<name>A0A317UQC3_ASPEC</name>
<evidence type="ECO:0000313" key="2">
    <source>
        <dbReference type="EMBL" id="PWY62777.1"/>
    </source>
</evidence>
<dbReference type="RefSeq" id="XP_025382614.1">
    <property type="nucleotide sequence ID" value="XM_025532416.1"/>
</dbReference>
<sequence>MNYDEFVLVRLSVICFLLINSYTLHQNFPRPFVAFPVARGSGFGSLSRGVMVSSGALP</sequence>
<evidence type="ECO:0000256" key="1">
    <source>
        <dbReference type="SAM" id="Phobius"/>
    </source>
</evidence>
<accession>A0A317UQC3</accession>
<evidence type="ECO:0000313" key="3">
    <source>
        <dbReference type="Proteomes" id="UP000246171"/>
    </source>
</evidence>
<protein>
    <submittedName>
        <fullName evidence="2">Uncharacterized protein</fullName>
    </submittedName>
</protein>
<keyword evidence="1" id="KW-1133">Transmembrane helix</keyword>
<keyword evidence="3" id="KW-1185">Reference proteome</keyword>
<feature type="transmembrane region" description="Helical" evidence="1">
    <location>
        <begin position="6"/>
        <end position="24"/>
    </location>
</feature>
<comment type="caution">
    <text evidence="2">The sequence shown here is derived from an EMBL/GenBank/DDBJ whole genome shotgun (WGS) entry which is preliminary data.</text>
</comment>
<keyword evidence="1" id="KW-0472">Membrane</keyword>
<reference evidence="2" key="1">
    <citation type="submission" date="2016-12" db="EMBL/GenBank/DDBJ databases">
        <title>The genomes of Aspergillus section Nigri reveals drivers in fungal speciation.</title>
        <authorList>
            <consortium name="DOE Joint Genome Institute"/>
            <person name="Vesth T.C."/>
            <person name="Nybo J."/>
            <person name="Theobald S."/>
            <person name="Brandl J."/>
            <person name="Frisvad J.C."/>
            <person name="Nielsen K.F."/>
            <person name="Lyhne E.K."/>
            <person name="Kogle M.E."/>
            <person name="Kuo A."/>
            <person name="Riley R."/>
            <person name="Clum A."/>
            <person name="Nolan M."/>
            <person name="Lipzen A."/>
            <person name="Salamov A."/>
            <person name="Henrissat B."/>
            <person name="Wiebenga A."/>
            <person name="De vries R.P."/>
            <person name="Grigoriev I.V."/>
            <person name="Mortensen U.H."/>
            <person name="Andersen M.R."/>
            <person name="Baker S.E."/>
        </authorList>
    </citation>
    <scope>NUCLEOTIDE SEQUENCE</scope>
    <source>
        <strain evidence="2">CBS 122712</strain>
    </source>
</reference>
<dbReference type="VEuPathDB" id="FungiDB:BO83DRAFT_383199"/>
<dbReference type="OrthoDB" id="25503at2759"/>
<keyword evidence="1" id="KW-0812">Transmembrane</keyword>
<dbReference type="AlphaFoldDB" id="A0A317UQC3"/>
<proteinExistence type="predicted"/>
<organism evidence="2 3">
    <name type="scientific">Aspergillus eucalypticola (strain CBS 122712 / IBT 29274)</name>
    <dbReference type="NCBI Taxonomy" id="1448314"/>
    <lineage>
        <taxon>Eukaryota</taxon>
        <taxon>Fungi</taxon>
        <taxon>Dikarya</taxon>
        <taxon>Ascomycota</taxon>
        <taxon>Pezizomycotina</taxon>
        <taxon>Eurotiomycetes</taxon>
        <taxon>Eurotiomycetidae</taxon>
        <taxon>Eurotiales</taxon>
        <taxon>Aspergillaceae</taxon>
        <taxon>Aspergillus</taxon>
        <taxon>Aspergillus subgen. Circumdati</taxon>
    </lineage>
</organism>
<gene>
    <name evidence="2" type="ORF">BO83DRAFT_383199</name>
</gene>
<dbReference type="GeneID" id="37054378"/>
<dbReference type="Proteomes" id="UP000246171">
    <property type="component" value="Unassembled WGS sequence"/>
</dbReference>
<dbReference type="EMBL" id="MSFU01000042">
    <property type="protein sequence ID" value="PWY62777.1"/>
    <property type="molecule type" value="Genomic_DNA"/>
</dbReference>